<comment type="subcellular location">
    <subcellularLocation>
        <location evidence="1">Cell inner membrane</location>
        <topology evidence="1">Multi-pass membrane protein</topology>
    </subcellularLocation>
</comment>
<organism evidence="14 15">
    <name type="scientific">Psychrobacter glaciei</name>
    <dbReference type="NCBI Taxonomy" id="619771"/>
    <lineage>
        <taxon>Bacteria</taxon>
        <taxon>Pseudomonadati</taxon>
        <taxon>Pseudomonadota</taxon>
        <taxon>Gammaproteobacteria</taxon>
        <taxon>Moraxellales</taxon>
        <taxon>Moraxellaceae</taxon>
        <taxon>Psychrobacter</taxon>
    </lineage>
</organism>
<dbReference type="InterPro" id="IPR033885">
    <property type="entry name" value="AlkB/XylM"/>
</dbReference>
<keyword evidence="10" id="KW-0503">Monooxygenase</keyword>
<dbReference type="Pfam" id="PF00487">
    <property type="entry name" value="FA_desaturase"/>
    <property type="match status" value="1"/>
</dbReference>
<evidence type="ECO:0000313" key="15">
    <source>
        <dbReference type="Proteomes" id="UP000610203"/>
    </source>
</evidence>
<evidence type="ECO:0000313" key="14">
    <source>
        <dbReference type="EMBL" id="GHD27091.1"/>
    </source>
</evidence>
<comment type="similarity">
    <text evidence="2">Belongs to the fatty acid desaturase type 1 family. AlkB subfamily.</text>
</comment>
<proteinExistence type="inferred from homology"/>
<feature type="domain" description="Fatty acid desaturase" evidence="13">
    <location>
        <begin position="129"/>
        <end position="355"/>
    </location>
</feature>
<evidence type="ECO:0000256" key="4">
    <source>
        <dbReference type="ARBA" id="ARBA00022519"/>
    </source>
</evidence>
<evidence type="ECO:0000256" key="10">
    <source>
        <dbReference type="ARBA" id="ARBA00023033"/>
    </source>
</evidence>
<keyword evidence="8" id="KW-0560">Oxidoreductase</keyword>
<evidence type="ECO:0000256" key="8">
    <source>
        <dbReference type="ARBA" id="ARBA00023002"/>
    </source>
</evidence>
<feature type="transmembrane region" description="Helical" evidence="12">
    <location>
        <begin position="99"/>
        <end position="120"/>
    </location>
</feature>
<evidence type="ECO:0000259" key="13">
    <source>
        <dbReference type="Pfam" id="PF00487"/>
    </source>
</evidence>
<keyword evidence="15" id="KW-1185">Reference proteome</keyword>
<dbReference type="InterPro" id="IPR005804">
    <property type="entry name" value="FA_desaturase_dom"/>
</dbReference>
<keyword evidence="4" id="KW-0997">Cell inner membrane</keyword>
<evidence type="ECO:0000256" key="1">
    <source>
        <dbReference type="ARBA" id="ARBA00004429"/>
    </source>
</evidence>
<keyword evidence="3" id="KW-1003">Cell membrane</keyword>
<keyword evidence="6" id="KW-0479">Metal-binding</keyword>
<evidence type="ECO:0000256" key="2">
    <source>
        <dbReference type="ARBA" id="ARBA00010823"/>
    </source>
</evidence>
<feature type="transmembrane region" description="Helical" evidence="12">
    <location>
        <begin position="59"/>
        <end position="79"/>
    </location>
</feature>
<dbReference type="CDD" id="cd03512">
    <property type="entry name" value="Alkane-hydroxylase"/>
    <property type="match status" value="1"/>
</dbReference>
<evidence type="ECO:0000256" key="7">
    <source>
        <dbReference type="ARBA" id="ARBA00022989"/>
    </source>
</evidence>
<evidence type="ECO:0000256" key="11">
    <source>
        <dbReference type="ARBA" id="ARBA00023136"/>
    </source>
</evidence>
<comment type="caution">
    <text evidence="14">The sequence shown here is derived from an EMBL/GenBank/DDBJ whole genome shotgun (WGS) entry which is preliminary data.</text>
</comment>
<accession>A0ABQ3GQ46</accession>
<dbReference type="PANTHER" id="PTHR38674:SF1">
    <property type="entry name" value="ALKANE 1-MONOOXYGENASE 1"/>
    <property type="match status" value="1"/>
</dbReference>
<dbReference type="PANTHER" id="PTHR38674">
    <property type="entry name" value="ALKANE 1-MONOOXYGENASE 1"/>
    <property type="match status" value="1"/>
</dbReference>
<reference evidence="15" key="1">
    <citation type="journal article" date="2019" name="Int. J. Syst. Evol. Microbiol.">
        <title>The Global Catalogue of Microorganisms (GCM) 10K type strain sequencing project: providing services to taxonomists for standard genome sequencing and annotation.</title>
        <authorList>
            <consortium name="The Broad Institute Genomics Platform"/>
            <consortium name="The Broad Institute Genome Sequencing Center for Infectious Disease"/>
            <person name="Wu L."/>
            <person name="Ma J."/>
        </authorList>
    </citation>
    <scope>NUCLEOTIDE SEQUENCE [LARGE SCALE GENOMIC DNA]</scope>
    <source>
        <strain evidence="15">KCTC 42280</strain>
    </source>
</reference>
<keyword evidence="11 12" id="KW-0472">Membrane</keyword>
<keyword evidence="9" id="KW-0408">Iron</keyword>
<protein>
    <submittedName>
        <fullName evidence="14">Alkane 1-monooxygenase</fullName>
    </submittedName>
</protein>
<dbReference type="RefSeq" id="WP_189581191.1">
    <property type="nucleotide sequence ID" value="NZ_BMZR01000001.1"/>
</dbReference>
<dbReference type="EMBL" id="BMZR01000001">
    <property type="protein sequence ID" value="GHD27091.1"/>
    <property type="molecule type" value="Genomic_DNA"/>
</dbReference>
<dbReference type="Proteomes" id="UP000610203">
    <property type="component" value="Unassembled WGS sequence"/>
</dbReference>
<feature type="transmembrane region" description="Helical" evidence="12">
    <location>
        <begin position="27"/>
        <end position="47"/>
    </location>
</feature>
<evidence type="ECO:0000256" key="9">
    <source>
        <dbReference type="ARBA" id="ARBA00023004"/>
    </source>
</evidence>
<feature type="transmembrane region" description="Helical" evidence="12">
    <location>
        <begin position="350"/>
        <end position="368"/>
    </location>
</feature>
<keyword evidence="5 12" id="KW-0812">Transmembrane</keyword>
<gene>
    <name evidence="14" type="primary">alkM</name>
    <name evidence="14" type="ORF">GCM10016272_04870</name>
</gene>
<evidence type="ECO:0000256" key="5">
    <source>
        <dbReference type="ARBA" id="ARBA00022692"/>
    </source>
</evidence>
<sequence>MTKTLGAKEHAIIQDAMDNSPWRDPKSRFWLCSPSLPLLGCLFALGLRDQQGFDLKNTALAWGGTILIHGIIPLADVLVGRDDSNPPDSAMHALAQDPYYKWIAHAFIPLQYMAFGLLAYQYGQRELPWYNRLGVALTAGVGSGIAINTAHELGHKSDHLNRTLARISLAPAAYGHFAIEHNFGHHRWVATPKDPASSKYNESFWHFLPRTVFGGLRSAINIETERLARRHKGFWNKDNELLQGWAMSATLYASLYAAFGKKILPFIGLQAVYGFSLLEVVNYLEHYGLLREQDDNGQFERTQPEHSWNSNHTVTNLFLYQLQRHSDHHAHPSRAYQLLRHFEEAPQLPIGYATMIMPAYIPPLWFAIMNKRVRAHYDNDMSKINIHPKPLSPLMQRTTNIIEKGLQRLNRLTSKRASR</sequence>
<keyword evidence="7 12" id="KW-1133">Transmembrane helix</keyword>
<evidence type="ECO:0000256" key="12">
    <source>
        <dbReference type="SAM" id="Phobius"/>
    </source>
</evidence>
<name>A0ABQ3GQ46_9GAMM</name>
<evidence type="ECO:0000256" key="3">
    <source>
        <dbReference type="ARBA" id="ARBA00022475"/>
    </source>
</evidence>
<evidence type="ECO:0000256" key="6">
    <source>
        <dbReference type="ARBA" id="ARBA00022723"/>
    </source>
</evidence>